<dbReference type="AlphaFoldDB" id="A0A5C7VZ76"/>
<name>A0A5C7VZ76_9PROT</name>
<evidence type="ECO:0000313" key="2">
    <source>
        <dbReference type="Proteomes" id="UP000321055"/>
    </source>
</evidence>
<dbReference type="InterPro" id="IPR024079">
    <property type="entry name" value="MetalloPept_cat_dom_sf"/>
</dbReference>
<dbReference type="Proteomes" id="UP000321055">
    <property type="component" value="Unassembled WGS sequence"/>
</dbReference>
<accession>A0A5C7VZ76</accession>
<organism evidence="1 2">
    <name type="scientific">Nitrosomonas oligotropha</name>
    <dbReference type="NCBI Taxonomy" id="42354"/>
    <lineage>
        <taxon>Bacteria</taxon>
        <taxon>Pseudomonadati</taxon>
        <taxon>Pseudomonadota</taxon>
        <taxon>Betaproteobacteria</taxon>
        <taxon>Nitrosomonadales</taxon>
        <taxon>Nitrosomonadaceae</taxon>
        <taxon>Nitrosomonas</taxon>
    </lineage>
</organism>
<sequence>MISKQQSSFNSPGNYPPLPDILPFNVTTSEDDPLVVNPRLPELVGEIIRPPIRIRSLRCGCYLMNYTPSSGGLISYDGTIRVECHSAGRTASGDLYQRPIIFLPPIILPRFPSVPIVRPKAVLASGPKPAAGIPILSRGSYRYYLRITQILEYFTFANGFTLGFEMHRFTKAAGAWSTGGTWTNEGAYTAVMTWQTAPTGYPSSSDYLEGDVKNSSGTVIGRLKMGWISTHLRKATVEIDRVSQSEAPLNNGAGVDWVSIGNGIGWQITVDNSDSNVAEPSGESWSDAECHAAMLARRDASNLDAEWRYHVLAVRRLDSTSRGIMYDADGGDSNNIPREGCSLSSHWVTPNTAEWGLVRNMRFGLATMPYFRTAVHETGHAMGLYHNTADNGFMNTTDVIASNSLTPGSTQFPNNVQWSYNSEDAKRLRHMPDIYVRPGSLPFGTSYASTPISPTDFSANADGFALRITPLLEAVPLGAPVRVNIELVNVTESTTLVAPKKLSMKLGNIRGLVTDVGGNSRTFRSLMLCVDDHELTLLKPGERVHHAATLLRGAEGALFPSAGVHQIIVEASWDMDDGMEAIVTGTCNVMITAAVDEAHSCAALKVLSTPDTLLTLALGGDHLTHGIEAIQVALTNPVLRPHFAYIEAKRVAQRFGKRKANLKLASELIGDDTIMSLSEIKKAAELFKTEGADSNQRKAVAKTLKGKIGKIRSSGHINDLIESL</sequence>
<proteinExistence type="predicted"/>
<reference evidence="1 2" key="1">
    <citation type="submission" date="2018-09" db="EMBL/GenBank/DDBJ databases">
        <title>Metagenome Assembled Genomes from an Advanced Water Purification Facility.</title>
        <authorList>
            <person name="Stamps B.W."/>
            <person name="Spear J.R."/>
        </authorList>
    </citation>
    <scope>NUCLEOTIDE SEQUENCE [LARGE SCALE GENOMIC DNA]</scope>
    <source>
        <strain evidence="1">Bin_54_1</strain>
    </source>
</reference>
<dbReference type="EMBL" id="SSFX01000003">
    <property type="protein sequence ID" value="TXI30926.1"/>
    <property type="molecule type" value="Genomic_DNA"/>
</dbReference>
<protein>
    <submittedName>
        <fullName evidence="1">Uncharacterized protein</fullName>
    </submittedName>
</protein>
<dbReference type="Gene3D" id="3.40.390.10">
    <property type="entry name" value="Collagenase (Catalytic Domain)"/>
    <property type="match status" value="1"/>
</dbReference>
<gene>
    <name evidence="1" type="ORF">E6Q60_00230</name>
</gene>
<comment type="caution">
    <text evidence="1">The sequence shown here is derived from an EMBL/GenBank/DDBJ whole genome shotgun (WGS) entry which is preliminary data.</text>
</comment>
<dbReference type="SUPFAM" id="SSF55486">
    <property type="entry name" value="Metalloproteases ('zincins'), catalytic domain"/>
    <property type="match status" value="1"/>
</dbReference>
<dbReference type="GO" id="GO:0008237">
    <property type="term" value="F:metallopeptidase activity"/>
    <property type="evidence" value="ECO:0007669"/>
    <property type="project" value="InterPro"/>
</dbReference>
<evidence type="ECO:0000313" key="1">
    <source>
        <dbReference type="EMBL" id="TXI30926.1"/>
    </source>
</evidence>